<sequence>MVGIDLLEGGAREREKEKEQNKTEDPSHGKERSRRGWRDQRPPSPLGTCAYARALQIHLLSGNGGILIFPSDSGGSFFYSYRRKCVGGHSVPNGTSRQMYEEHCLFPRN</sequence>
<evidence type="ECO:0000313" key="2">
    <source>
        <dbReference type="EMBL" id="GIY37766.1"/>
    </source>
</evidence>
<evidence type="ECO:0000313" key="3">
    <source>
        <dbReference type="Proteomes" id="UP001054945"/>
    </source>
</evidence>
<name>A0AAV4SXT4_CAEEX</name>
<reference evidence="2 3" key="1">
    <citation type="submission" date="2021-06" db="EMBL/GenBank/DDBJ databases">
        <title>Caerostris extrusa draft genome.</title>
        <authorList>
            <person name="Kono N."/>
            <person name="Arakawa K."/>
        </authorList>
    </citation>
    <scope>NUCLEOTIDE SEQUENCE [LARGE SCALE GENOMIC DNA]</scope>
</reference>
<feature type="region of interest" description="Disordered" evidence="1">
    <location>
        <begin position="1"/>
        <end position="45"/>
    </location>
</feature>
<protein>
    <submittedName>
        <fullName evidence="2">Uncharacterized protein</fullName>
    </submittedName>
</protein>
<comment type="caution">
    <text evidence="2">The sequence shown here is derived from an EMBL/GenBank/DDBJ whole genome shotgun (WGS) entry which is preliminary data.</text>
</comment>
<dbReference type="EMBL" id="BPLR01010218">
    <property type="protein sequence ID" value="GIY37766.1"/>
    <property type="molecule type" value="Genomic_DNA"/>
</dbReference>
<proteinExistence type="predicted"/>
<dbReference type="Proteomes" id="UP001054945">
    <property type="component" value="Unassembled WGS sequence"/>
</dbReference>
<dbReference type="AlphaFoldDB" id="A0AAV4SXT4"/>
<evidence type="ECO:0000256" key="1">
    <source>
        <dbReference type="SAM" id="MobiDB-lite"/>
    </source>
</evidence>
<gene>
    <name evidence="2" type="ORF">CEXT_603871</name>
</gene>
<feature type="compositionally biased region" description="Basic and acidic residues" evidence="1">
    <location>
        <begin position="10"/>
        <end position="41"/>
    </location>
</feature>
<organism evidence="2 3">
    <name type="scientific">Caerostris extrusa</name>
    <name type="common">Bark spider</name>
    <name type="synonym">Caerostris bankana</name>
    <dbReference type="NCBI Taxonomy" id="172846"/>
    <lineage>
        <taxon>Eukaryota</taxon>
        <taxon>Metazoa</taxon>
        <taxon>Ecdysozoa</taxon>
        <taxon>Arthropoda</taxon>
        <taxon>Chelicerata</taxon>
        <taxon>Arachnida</taxon>
        <taxon>Araneae</taxon>
        <taxon>Araneomorphae</taxon>
        <taxon>Entelegynae</taxon>
        <taxon>Araneoidea</taxon>
        <taxon>Araneidae</taxon>
        <taxon>Caerostris</taxon>
    </lineage>
</organism>
<accession>A0AAV4SXT4</accession>
<keyword evidence="3" id="KW-1185">Reference proteome</keyword>